<feature type="region of interest" description="Disordered" evidence="1">
    <location>
        <begin position="37"/>
        <end position="56"/>
    </location>
</feature>
<feature type="compositionally biased region" description="Low complexity" evidence="1">
    <location>
        <begin position="37"/>
        <end position="51"/>
    </location>
</feature>
<dbReference type="Gene3D" id="2.60.40.4070">
    <property type="match status" value="1"/>
</dbReference>
<name>V6IX22_9BACL</name>
<evidence type="ECO:0008006" key="4">
    <source>
        <dbReference type="Google" id="ProtNLM"/>
    </source>
</evidence>
<dbReference type="STRING" id="1395513.P343_09320"/>
<gene>
    <name evidence="2" type="ORF">P343_09320</name>
</gene>
<protein>
    <recommendedName>
        <fullName evidence="4">DUF2271 domain-containing protein</fullName>
    </recommendedName>
</protein>
<dbReference type="eggNOG" id="COG3656">
    <property type="taxonomic scope" value="Bacteria"/>
</dbReference>
<proteinExistence type="predicted"/>
<dbReference type="Proteomes" id="UP000018296">
    <property type="component" value="Unassembled WGS sequence"/>
</dbReference>
<accession>V6IX22</accession>
<organism evidence="2 3">
    <name type="scientific">Sporolactobacillus laevolacticus DSM 442</name>
    <dbReference type="NCBI Taxonomy" id="1395513"/>
    <lineage>
        <taxon>Bacteria</taxon>
        <taxon>Bacillati</taxon>
        <taxon>Bacillota</taxon>
        <taxon>Bacilli</taxon>
        <taxon>Bacillales</taxon>
        <taxon>Sporolactobacillaceae</taxon>
        <taxon>Sporolactobacillus</taxon>
    </lineage>
</organism>
<dbReference type="Pfam" id="PF10029">
    <property type="entry name" value="DUF2271"/>
    <property type="match status" value="1"/>
</dbReference>
<keyword evidence="3" id="KW-1185">Reference proteome</keyword>
<comment type="caution">
    <text evidence="2">The sequence shown here is derived from an EMBL/GenBank/DDBJ whole genome shotgun (WGS) entry which is preliminary data.</text>
</comment>
<dbReference type="OrthoDB" id="358935at2"/>
<sequence>MKKILAPVVGTLGAGVIILSSMSNFAHVDNPFSLSHSTSSSDASSLPEPSSQTNAANIPDVQTLGLVAINYRLFHLNQLASNQIAFWIEDEKGNYVKTLRASSFTAGGGYDMRPESLPEWRKASNWAHASKTEVNRVKLPEQNAGVHTVYWDCTDASGKAVKPGTYVYKVEGNIYWQNRVVFTGKITVGKKDTQTAAQVVYKPAGAKSHGVLLENVHADFDSGKSIASVKQDPPTNTQGS</sequence>
<dbReference type="EMBL" id="AWTC01000008">
    <property type="protein sequence ID" value="EST11852.1"/>
    <property type="molecule type" value="Genomic_DNA"/>
</dbReference>
<dbReference type="PATRIC" id="fig|1395513.3.peg.1881"/>
<dbReference type="RefSeq" id="WP_023510123.1">
    <property type="nucleotide sequence ID" value="NZ_AWTC01000008.1"/>
</dbReference>
<dbReference type="AlphaFoldDB" id="V6IX22"/>
<reference evidence="2 3" key="1">
    <citation type="journal article" date="2013" name="Genome Announc.">
        <title>Genome Sequence of Sporolactobacillus laevolacticus DSM442, an Efficient Polymer-Grade D-Lactate Producer from Agricultural Waste Cottonseed as a Nitrogen Source.</title>
        <authorList>
            <person name="Wang H."/>
            <person name="Wang L."/>
            <person name="Ju J."/>
            <person name="Yu B."/>
            <person name="Ma Y."/>
        </authorList>
    </citation>
    <scope>NUCLEOTIDE SEQUENCE [LARGE SCALE GENOMIC DNA]</scope>
    <source>
        <strain evidence="2 3">DSM 442</strain>
    </source>
</reference>
<evidence type="ECO:0000256" key="1">
    <source>
        <dbReference type="SAM" id="MobiDB-lite"/>
    </source>
</evidence>
<evidence type="ECO:0000313" key="2">
    <source>
        <dbReference type="EMBL" id="EST11852.1"/>
    </source>
</evidence>
<evidence type="ECO:0000313" key="3">
    <source>
        <dbReference type="Proteomes" id="UP000018296"/>
    </source>
</evidence>
<dbReference type="InterPro" id="IPR014469">
    <property type="entry name" value="DUF2271"/>
</dbReference>